<dbReference type="InterPro" id="IPR015422">
    <property type="entry name" value="PyrdxlP-dep_Trfase_small"/>
</dbReference>
<keyword evidence="3 6" id="KW-0808">Transferase</keyword>
<evidence type="ECO:0000313" key="7">
    <source>
        <dbReference type="Proteomes" id="UP001257659"/>
    </source>
</evidence>
<name>A0ABU1K1T8_9FLAO</name>
<dbReference type="InterPro" id="IPR015424">
    <property type="entry name" value="PyrdxlP-dep_Trfase"/>
</dbReference>
<keyword evidence="4" id="KW-0663">Pyridoxal phosphate</keyword>
<evidence type="ECO:0000256" key="4">
    <source>
        <dbReference type="ARBA" id="ARBA00022898"/>
    </source>
</evidence>
<evidence type="ECO:0000259" key="5">
    <source>
        <dbReference type="Pfam" id="PF00155"/>
    </source>
</evidence>
<dbReference type="InterPro" id="IPR015421">
    <property type="entry name" value="PyrdxlP-dep_Trfase_major"/>
</dbReference>
<dbReference type="InterPro" id="IPR050087">
    <property type="entry name" value="AON_synthase_class-II"/>
</dbReference>
<dbReference type="EC" id="2.3.1.47" evidence="6"/>
<comment type="caution">
    <text evidence="6">The sequence shown here is derived from an EMBL/GenBank/DDBJ whole genome shotgun (WGS) entry which is preliminary data.</text>
</comment>
<reference evidence="6 7" key="1">
    <citation type="submission" date="2023-07" db="EMBL/GenBank/DDBJ databases">
        <title>Genomic Encyclopedia of Type Strains, Phase IV (KMG-IV): sequencing the most valuable type-strain genomes for metagenomic binning, comparative biology and taxonomic classification.</title>
        <authorList>
            <person name="Goeker M."/>
        </authorList>
    </citation>
    <scope>NUCLEOTIDE SEQUENCE [LARGE SCALE GENOMIC DNA]</scope>
    <source>
        <strain evidence="6 7">DSM 102814</strain>
    </source>
</reference>
<keyword evidence="7" id="KW-1185">Reference proteome</keyword>
<comment type="cofactor">
    <cofactor evidence="1">
        <name>pyridoxal 5'-phosphate</name>
        <dbReference type="ChEBI" id="CHEBI:597326"/>
    </cofactor>
</comment>
<dbReference type="GO" id="GO:0008710">
    <property type="term" value="F:8-amino-7-oxononanoate synthase activity"/>
    <property type="evidence" value="ECO:0007669"/>
    <property type="project" value="UniProtKB-EC"/>
</dbReference>
<organism evidence="6 7">
    <name type="scientific">Mesonia maritima</name>
    <dbReference type="NCBI Taxonomy" id="1793873"/>
    <lineage>
        <taxon>Bacteria</taxon>
        <taxon>Pseudomonadati</taxon>
        <taxon>Bacteroidota</taxon>
        <taxon>Flavobacteriia</taxon>
        <taxon>Flavobacteriales</taxon>
        <taxon>Flavobacteriaceae</taxon>
        <taxon>Mesonia</taxon>
    </lineage>
</organism>
<accession>A0ABU1K1T8</accession>
<dbReference type="Proteomes" id="UP001257659">
    <property type="component" value="Unassembled WGS sequence"/>
</dbReference>
<dbReference type="InterPro" id="IPR004839">
    <property type="entry name" value="Aminotransferase_I/II_large"/>
</dbReference>
<sequence>MPQNPAGILKKIAERKQTNSFRTLTEFSSAQIDFSSNDYLGFAKSEKIFQETSNLLQRYKNTQNGATGSRLISGTSALTFQTEEKIATFHKAETALLFNSGYDANIGLLSSVPQRNDLVFFDEFSHASIRDGIKMSFAKSLKFNHNDLNDLAEKIEKHQPHFQQIFIVTESVFSMDGDQPDLKKLISISEKNNCFLILDEAHALGVIGKNGEGLAQNQHLEHKIFARIVTFGKAMGVHGAAILGNSTLKEFLVNFARSFIYTTALPPHSLASILVAYQALETSSAKNKLVENIQFFKKLVNDFQLNNYFISSDSAIQSCIILGNERVKELSSTFLTQNFQVKAILSPTVPKGKERLRFCIHTYNSKEEIKVALTLLKEQL</sequence>
<dbReference type="PANTHER" id="PTHR13693">
    <property type="entry name" value="CLASS II AMINOTRANSFERASE/8-AMINO-7-OXONONANOATE SYNTHASE"/>
    <property type="match status" value="1"/>
</dbReference>
<dbReference type="Gene3D" id="3.40.640.10">
    <property type="entry name" value="Type I PLP-dependent aspartate aminotransferase-like (Major domain)"/>
    <property type="match status" value="1"/>
</dbReference>
<dbReference type="PANTHER" id="PTHR13693:SF77">
    <property type="entry name" value="8-AMINO-7-OXONONANOATE SYNTHASE"/>
    <property type="match status" value="1"/>
</dbReference>
<dbReference type="EMBL" id="JAVDQA010000001">
    <property type="protein sequence ID" value="MDR6299566.1"/>
    <property type="molecule type" value="Genomic_DNA"/>
</dbReference>
<dbReference type="Pfam" id="PF00155">
    <property type="entry name" value="Aminotran_1_2"/>
    <property type="match status" value="1"/>
</dbReference>
<dbReference type="SUPFAM" id="SSF53383">
    <property type="entry name" value="PLP-dependent transferases"/>
    <property type="match status" value="1"/>
</dbReference>
<dbReference type="Gene3D" id="3.90.1150.10">
    <property type="entry name" value="Aspartate Aminotransferase, domain 1"/>
    <property type="match status" value="1"/>
</dbReference>
<keyword evidence="6" id="KW-0012">Acyltransferase</keyword>
<evidence type="ECO:0000256" key="2">
    <source>
        <dbReference type="ARBA" id="ARBA00010008"/>
    </source>
</evidence>
<evidence type="ECO:0000256" key="1">
    <source>
        <dbReference type="ARBA" id="ARBA00001933"/>
    </source>
</evidence>
<proteinExistence type="inferred from homology"/>
<evidence type="ECO:0000313" key="6">
    <source>
        <dbReference type="EMBL" id="MDR6299566.1"/>
    </source>
</evidence>
<feature type="domain" description="Aminotransferase class I/classII large" evidence="5">
    <location>
        <begin position="31"/>
        <end position="373"/>
    </location>
</feature>
<dbReference type="GO" id="GO:0016301">
    <property type="term" value="F:kinase activity"/>
    <property type="evidence" value="ECO:0007669"/>
    <property type="project" value="UniProtKB-KW"/>
</dbReference>
<keyword evidence="6" id="KW-0418">Kinase</keyword>
<dbReference type="RefSeq" id="WP_309726367.1">
    <property type="nucleotide sequence ID" value="NZ_JAVDQA010000001.1"/>
</dbReference>
<protein>
    <submittedName>
        <fullName evidence="6">8-amino-7-oxononanoate synthase</fullName>
        <ecNumber evidence="6">2.3.1.47</ecNumber>
    </submittedName>
</protein>
<gene>
    <name evidence="6" type="ORF">GGR31_000182</name>
</gene>
<evidence type="ECO:0000256" key="3">
    <source>
        <dbReference type="ARBA" id="ARBA00022679"/>
    </source>
</evidence>
<comment type="similarity">
    <text evidence="2">Belongs to the class-II pyridoxal-phosphate-dependent aminotransferase family. BioF subfamily.</text>
</comment>